<protein>
    <recommendedName>
        <fullName evidence="2">NADH-quinone oxidoreductase subunit E</fullName>
    </recommendedName>
    <alternativeName>
        <fullName evidence="7">NADH dehydrogenase I subunit E</fullName>
    </alternativeName>
    <alternativeName>
        <fullName evidence="8">NDH-1 subunit E</fullName>
    </alternativeName>
</protein>
<keyword evidence="4" id="KW-0479">Metal-binding</keyword>
<dbReference type="EMBL" id="OZ034688">
    <property type="protein sequence ID" value="CAL1329082.1"/>
    <property type="molecule type" value="Genomic_DNA"/>
</dbReference>
<evidence type="ECO:0000256" key="6">
    <source>
        <dbReference type="ARBA" id="ARBA00023014"/>
    </source>
</evidence>
<dbReference type="PANTHER" id="PTHR10371:SF3">
    <property type="entry name" value="NADH DEHYDROGENASE [UBIQUINONE] FLAVOPROTEIN 2, MITOCHONDRIAL"/>
    <property type="match status" value="1"/>
</dbReference>
<dbReference type="SUPFAM" id="SSF52833">
    <property type="entry name" value="Thioredoxin-like"/>
    <property type="match status" value="1"/>
</dbReference>
<dbReference type="NCBIfam" id="TIGR01958">
    <property type="entry name" value="nuoE_fam"/>
    <property type="match status" value="1"/>
</dbReference>
<dbReference type="PANTHER" id="PTHR10371">
    <property type="entry name" value="NADH DEHYDROGENASE UBIQUINONE FLAVOPROTEIN 2, MITOCHONDRIAL"/>
    <property type="match status" value="1"/>
</dbReference>
<dbReference type="CDD" id="cd03064">
    <property type="entry name" value="TRX_Fd_NuoE"/>
    <property type="match status" value="1"/>
</dbReference>
<evidence type="ECO:0000256" key="4">
    <source>
        <dbReference type="ARBA" id="ARBA00022723"/>
    </source>
</evidence>
<gene>
    <name evidence="10" type="primary">nuoE</name>
    <name evidence="10" type="ORF">PRHACTZTBTEA_151</name>
</gene>
<comment type="similarity">
    <text evidence="1">Belongs to the complex I 24 kDa subunit family.</text>
</comment>
<dbReference type="InterPro" id="IPR036249">
    <property type="entry name" value="Thioredoxin-like_sf"/>
</dbReference>
<evidence type="ECO:0000256" key="9">
    <source>
        <dbReference type="ARBA" id="ARBA00034078"/>
    </source>
</evidence>
<dbReference type="Proteomes" id="UP001497533">
    <property type="component" value="Chromosome"/>
</dbReference>
<dbReference type="Gene3D" id="3.40.30.10">
    <property type="entry name" value="Glutaredoxin"/>
    <property type="match status" value="1"/>
</dbReference>
<keyword evidence="5" id="KW-0408">Iron</keyword>
<proteinExistence type="inferred from homology"/>
<evidence type="ECO:0000313" key="11">
    <source>
        <dbReference type="Proteomes" id="UP001497533"/>
    </source>
</evidence>
<evidence type="ECO:0000256" key="2">
    <source>
        <dbReference type="ARBA" id="ARBA00019898"/>
    </source>
</evidence>
<name>A0ABP1CDG9_9GAMM</name>
<dbReference type="NCBIfam" id="NF005722">
    <property type="entry name" value="PRK07539.1-2"/>
    <property type="match status" value="1"/>
</dbReference>
<dbReference type="Pfam" id="PF01257">
    <property type="entry name" value="2Fe-2S_thioredx"/>
    <property type="match status" value="1"/>
</dbReference>
<comment type="cofactor">
    <cofactor evidence="9">
        <name>[2Fe-2S] cluster</name>
        <dbReference type="ChEBI" id="CHEBI:190135"/>
    </cofactor>
</comment>
<dbReference type="PIRSF" id="PIRSF000216">
    <property type="entry name" value="NADH_DH_24kDa"/>
    <property type="match status" value="1"/>
</dbReference>
<dbReference type="InterPro" id="IPR041921">
    <property type="entry name" value="NuoE_N"/>
</dbReference>
<evidence type="ECO:0000256" key="7">
    <source>
        <dbReference type="ARBA" id="ARBA00031580"/>
    </source>
</evidence>
<keyword evidence="3" id="KW-0001">2Fe-2S</keyword>
<evidence type="ECO:0000256" key="5">
    <source>
        <dbReference type="ARBA" id="ARBA00023004"/>
    </source>
</evidence>
<keyword evidence="11" id="KW-1185">Reference proteome</keyword>
<dbReference type="InterPro" id="IPR042128">
    <property type="entry name" value="NuoE_dom"/>
</dbReference>
<keyword evidence="6" id="KW-0411">Iron-sulfur</keyword>
<dbReference type="Gene3D" id="1.10.10.1590">
    <property type="entry name" value="NADH-quinone oxidoreductase subunit E"/>
    <property type="match status" value="1"/>
</dbReference>
<organism evidence="10 11">
    <name type="scientific">Candidatus Providencia siddallii</name>
    <dbReference type="NCBI Taxonomy" id="1715285"/>
    <lineage>
        <taxon>Bacteria</taxon>
        <taxon>Pseudomonadati</taxon>
        <taxon>Pseudomonadota</taxon>
        <taxon>Gammaproteobacteria</taxon>
        <taxon>Enterobacterales</taxon>
        <taxon>Morganellaceae</taxon>
        <taxon>Providencia</taxon>
    </lineage>
</organism>
<accession>A0ABP1CDG9</accession>
<reference evidence="10" key="1">
    <citation type="submission" date="2024-04" db="EMBL/GenBank/DDBJ databases">
        <authorList>
            <person name="Manzano-Marin A."/>
            <person name="Manzano-Marin A."/>
            <person name="Alejandro Manzano Marin A."/>
        </authorList>
    </citation>
    <scope>NUCLEOTIDE SEQUENCE [LARGE SCALE GENOMIC DNA]</scope>
    <source>
        <strain evidence="10">TABTEA</strain>
    </source>
</reference>
<evidence type="ECO:0000256" key="1">
    <source>
        <dbReference type="ARBA" id="ARBA00010643"/>
    </source>
</evidence>
<evidence type="ECO:0000256" key="8">
    <source>
        <dbReference type="ARBA" id="ARBA00032788"/>
    </source>
</evidence>
<dbReference type="PROSITE" id="PS01099">
    <property type="entry name" value="COMPLEX1_24K"/>
    <property type="match status" value="1"/>
</dbReference>
<evidence type="ECO:0000256" key="3">
    <source>
        <dbReference type="ARBA" id="ARBA00022714"/>
    </source>
</evidence>
<evidence type="ECO:0000313" key="10">
    <source>
        <dbReference type="EMBL" id="CAL1329082.1"/>
    </source>
</evidence>
<sequence>MFNKYKLLIKNFNLTYEEYKKIENEKKCYENPQSALISALTLLQKNRGWIDDNTISSVAKIFDVSISDVECLATFYSQIFRKAVGKHIIRYCDSIVCFITGYKDIENEIIRQLNIRPGQTTFDNRFTLLPVCCLGNCNKAPTIMIDDNVYNNLNFKDIKKLLEDYD</sequence>
<dbReference type="InterPro" id="IPR002023">
    <property type="entry name" value="NuoE-like"/>
</dbReference>